<evidence type="ECO:0000256" key="3">
    <source>
        <dbReference type="ARBA" id="ARBA00022989"/>
    </source>
</evidence>
<dbReference type="GO" id="GO:0016020">
    <property type="term" value="C:membrane"/>
    <property type="evidence" value="ECO:0007669"/>
    <property type="project" value="UniProtKB-SubCell"/>
</dbReference>
<dbReference type="GO" id="GO:0042773">
    <property type="term" value="P:ATP synthesis coupled electron transport"/>
    <property type="evidence" value="ECO:0007669"/>
    <property type="project" value="InterPro"/>
</dbReference>
<feature type="transmembrane region" description="Helical" evidence="5">
    <location>
        <begin position="197"/>
        <end position="215"/>
    </location>
</feature>
<evidence type="ECO:0000256" key="5">
    <source>
        <dbReference type="SAM" id="Phobius"/>
    </source>
</evidence>
<feature type="transmembrane region" description="Helical" evidence="5">
    <location>
        <begin position="296"/>
        <end position="317"/>
    </location>
</feature>
<dbReference type="InterPro" id="IPR018393">
    <property type="entry name" value="NADHpl_OxRdtase_5_subgr"/>
</dbReference>
<feature type="non-terminal residue" evidence="8">
    <location>
        <position position="385"/>
    </location>
</feature>
<evidence type="ECO:0000256" key="2">
    <source>
        <dbReference type="ARBA" id="ARBA00022692"/>
    </source>
</evidence>
<comment type="subcellular location">
    <subcellularLocation>
        <location evidence="1">Membrane</location>
        <topology evidence="1">Multi-pass membrane protein</topology>
    </subcellularLocation>
</comment>
<dbReference type="InterPro" id="IPR001516">
    <property type="entry name" value="Proton_antipo_N"/>
</dbReference>
<dbReference type="EMBL" id="UINC01002756">
    <property type="protein sequence ID" value="SUZ99978.1"/>
    <property type="molecule type" value="Genomic_DNA"/>
</dbReference>
<reference evidence="8" key="1">
    <citation type="submission" date="2018-05" db="EMBL/GenBank/DDBJ databases">
        <authorList>
            <person name="Lanie J.A."/>
            <person name="Ng W.-L."/>
            <person name="Kazmierczak K.M."/>
            <person name="Andrzejewski T.M."/>
            <person name="Davidsen T.M."/>
            <person name="Wayne K.J."/>
            <person name="Tettelin H."/>
            <person name="Glass J.I."/>
            <person name="Rusch D."/>
            <person name="Podicherti R."/>
            <person name="Tsui H.-C.T."/>
            <person name="Winkler M.E."/>
        </authorList>
    </citation>
    <scope>NUCLEOTIDE SEQUENCE</scope>
</reference>
<sequence length="385" mass="41699">VIDLFWLIPLIPMVGVTINGLFGRRIKSEKVIALIACATILTSFVLSVGAVYELAQRPVEERHEEITLYEWIPSGVAHLTDDSLHEKTATFSVPFAFLLDPLSAVMILVVTGVGSLIHIYAVGYMRGDAGYYRFFTYLNLFMFFMLILVLGNSYGLMFIGWEGVGLCSYLLIGYYIGKRSAGDAGKKAFIVNRIGDLGFILGIFTVFFTFGSVQYLEVFERAHEFEIGAGAITAACLFFLIGAAGKSAQIPLFVWLPDAMEGPTPVSALIHAATMVTAGVYMIARSSVLFSLSPIAMTSVAIVGALTALMAATIALVQNDIKRVLAYSTVSQLGYMVMACGVGAFTVGVSHLVTHAFFKALLFLGAGSVMHALHDELDMWKMGNV</sequence>
<feature type="domain" description="NADH-Ubiquinone oxidoreductase (complex I) chain 5 N-terminal" evidence="7">
    <location>
        <begin position="88"/>
        <end position="135"/>
    </location>
</feature>
<feature type="non-terminal residue" evidence="8">
    <location>
        <position position="1"/>
    </location>
</feature>
<evidence type="ECO:0008006" key="9">
    <source>
        <dbReference type="Google" id="ProtNLM"/>
    </source>
</evidence>
<feature type="transmembrane region" description="Helical" evidence="5">
    <location>
        <begin position="6"/>
        <end position="24"/>
    </location>
</feature>
<feature type="transmembrane region" description="Helical" evidence="5">
    <location>
        <begin position="352"/>
        <end position="373"/>
    </location>
</feature>
<feature type="transmembrane region" description="Helical" evidence="5">
    <location>
        <begin position="266"/>
        <end position="284"/>
    </location>
</feature>
<protein>
    <recommendedName>
        <fullName evidence="9">NADH-quinone oxidoreductase subunit L</fullName>
    </recommendedName>
</protein>
<dbReference type="AlphaFoldDB" id="A0A381S9K3"/>
<dbReference type="Pfam" id="PF00662">
    <property type="entry name" value="Proton_antipo_N"/>
    <property type="match status" value="1"/>
</dbReference>
<name>A0A381S9K3_9ZZZZ</name>
<dbReference type="PANTHER" id="PTHR42829:SF2">
    <property type="entry name" value="NADH-UBIQUINONE OXIDOREDUCTASE CHAIN 5"/>
    <property type="match status" value="1"/>
</dbReference>
<evidence type="ECO:0000259" key="7">
    <source>
        <dbReference type="Pfam" id="PF00662"/>
    </source>
</evidence>
<feature type="domain" description="NADH:quinone oxidoreductase/Mrp antiporter transmembrane" evidence="6">
    <location>
        <begin position="156"/>
        <end position="384"/>
    </location>
</feature>
<accession>A0A381S9K3</accession>
<dbReference type="InterPro" id="IPR001750">
    <property type="entry name" value="ND/Mrp_TM"/>
</dbReference>
<feature type="transmembrane region" description="Helical" evidence="5">
    <location>
        <begin position="158"/>
        <end position="176"/>
    </location>
</feature>
<proteinExistence type="predicted"/>
<dbReference type="PANTHER" id="PTHR42829">
    <property type="entry name" value="NADH-UBIQUINONE OXIDOREDUCTASE CHAIN 5"/>
    <property type="match status" value="1"/>
</dbReference>
<dbReference type="PRINTS" id="PR01434">
    <property type="entry name" value="NADHDHGNASE5"/>
</dbReference>
<dbReference type="PRINTS" id="PR01435">
    <property type="entry name" value="NPOXDRDTASE5"/>
</dbReference>
<feature type="transmembrane region" description="Helical" evidence="5">
    <location>
        <begin position="31"/>
        <end position="52"/>
    </location>
</feature>
<gene>
    <name evidence="8" type="ORF">METZ01_LOCUS52832</name>
</gene>
<keyword evidence="2 5" id="KW-0812">Transmembrane</keyword>
<dbReference type="GO" id="GO:0015990">
    <property type="term" value="P:electron transport coupled proton transport"/>
    <property type="evidence" value="ECO:0007669"/>
    <property type="project" value="TreeGrafter"/>
</dbReference>
<keyword evidence="3 5" id="KW-1133">Transmembrane helix</keyword>
<dbReference type="GO" id="GO:0003954">
    <property type="term" value="F:NADH dehydrogenase activity"/>
    <property type="evidence" value="ECO:0007669"/>
    <property type="project" value="TreeGrafter"/>
</dbReference>
<dbReference type="GO" id="GO:0008137">
    <property type="term" value="F:NADH dehydrogenase (ubiquinone) activity"/>
    <property type="evidence" value="ECO:0007669"/>
    <property type="project" value="InterPro"/>
</dbReference>
<feature type="transmembrane region" description="Helical" evidence="5">
    <location>
        <begin position="324"/>
        <end position="346"/>
    </location>
</feature>
<dbReference type="NCBIfam" id="TIGR01974">
    <property type="entry name" value="NDH_I_L"/>
    <property type="match status" value="1"/>
</dbReference>
<organism evidence="8">
    <name type="scientific">marine metagenome</name>
    <dbReference type="NCBI Taxonomy" id="408172"/>
    <lineage>
        <taxon>unclassified sequences</taxon>
        <taxon>metagenomes</taxon>
        <taxon>ecological metagenomes</taxon>
    </lineage>
</organism>
<evidence type="ECO:0000313" key="8">
    <source>
        <dbReference type="EMBL" id="SUZ99978.1"/>
    </source>
</evidence>
<dbReference type="Pfam" id="PF00361">
    <property type="entry name" value="Proton_antipo_M"/>
    <property type="match status" value="1"/>
</dbReference>
<evidence type="ECO:0000256" key="1">
    <source>
        <dbReference type="ARBA" id="ARBA00004141"/>
    </source>
</evidence>
<feature type="transmembrane region" description="Helical" evidence="5">
    <location>
        <begin position="134"/>
        <end position="152"/>
    </location>
</feature>
<feature type="transmembrane region" description="Helical" evidence="5">
    <location>
        <begin position="102"/>
        <end position="122"/>
    </location>
</feature>
<feature type="transmembrane region" description="Helical" evidence="5">
    <location>
        <begin position="227"/>
        <end position="245"/>
    </location>
</feature>
<evidence type="ECO:0000259" key="6">
    <source>
        <dbReference type="Pfam" id="PF00361"/>
    </source>
</evidence>
<evidence type="ECO:0000256" key="4">
    <source>
        <dbReference type="ARBA" id="ARBA00023136"/>
    </source>
</evidence>
<dbReference type="InterPro" id="IPR003945">
    <property type="entry name" value="NU5C-like"/>
</dbReference>
<keyword evidence="4 5" id="KW-0472">Membrane</keyword>